<accession>X0SRQ4</accession>
<gene>
    <name evidence="12" type="ORF">S01H1_01932</name>
</gene>
<dbReference type="InterPro" id="IPR004468">
    <property type="entry name" value="CTP_synthase"/>
</dbReference>
<keyword evidence="8" id="KW-0665">Pyrimidine biosynthesis</keyword>
<dbReference type="GO" id="GO:0042802">
    <property type="term" value="F:identical protein binding"/>
    <property type="evidence" value="ECO:0007669"/>
    <property type="project" value="TreeGrafter"/>
</dbReference>
<evidence type="ECO:0000256" key="9">
    <source>
        <dbReference type="ARBA" id="ARBA00047781"/>
    </source>
</evidence>
<dbReference type="InterPro" id="IPR033828">
    <property type="entry name" value="GATase1_CTP_Synthase"/>
</dbReference>
<dbReference type="GO" id="GO:0005524">
    <property type="term" value="F:ATP binding"/>
    <property type="evidence" value="ECO:0007669"/>
    <property type="project" value="UniProtKB-KW"/>
</dbReference>
<evidence type="ECO:0000259" key="11">
    <source>
        <dbReference type="Pfam" id="PF06418"/>
    </source>
</evidence>
<dbReference type="PANTHER" id="PTHR11550:SF0">
    <property type="entry name" value="CTP SYNTHASE-RELATED"/>
    <property type="match status" value="1"/>
</dbReference>
<dbReference type="EMBL" id="BARS01000887">
    <property type="protein sequence ID" value="GAF83808.1"/>
    <property type="molecule type" value="Genomic_DNA"/>
</dbReference>
<comment type="pathway">
    <text evidence="1">Pyrimidine metabolism; CTP biosynthesis via de novo pathway; CTP from UDP: step 2/2.</text>
</comment>
<name>X0SRQ4_9ZZZZ</name>
<dbReference type="GO" id="GO:0003883">
    <property type="term" value="F:CTP synthase activity"/>
    <property type="evidence" value="ECO:0007669"/>
    <property type="project" value="UniProtKB-EC"/>
</dbReference>
<evidence type="ECO:0000256" key="2">
    <source>
        <dbReference type="ARBA" id="ARBA00007533"/>
    </source>
</evidence>
<evidence type="ECO:0000256" key="7">
    <source>
        <dbReference type="ARBA" id="ARBA00022962"/>
    </source>
</evidence>
<evidence type="ECO:0000256" key="4">
    <source>
        <dbReference type="ARBA" id="ARBA00022598"/>
    </source>
</evidence>
<evidence type="ECO:0000256" key="5">
    <source>
        <dbReference type="ARBA" id="ARBA00022741"/>
    </source>
</evidence>
<evidence type="ECO:0000256" key="6">
    <source>
        <dbReference type="ARBA" id="ARBA00022840"/>
    </source>
</evidence>
<evidence type="ECO:0000313" key="12">
    <source>
        <dbReference type="EMBL" id="GAF83808.1"/>
    </source>
</evidence>
<evidence type="ECO:0000256" key="1">
    <source>
        <dbReference type="ARBA" id="ARBA00005171"/>
    </source>
</evidence>
<reference evidence="12" key="1">
    <citation type="journal article" date="2014" name="Front. Microbiol.">
        <title>High frequency of phylogenetically diverse reductive dehalogenase-homologous genes in deep subseafloor sedimentary metagenomes.</title>
        <authorList>
            <person name="Kawai M."/>
            <person name="Futagami T."/>
            <person name="Toyoda A."/>
            <person name="Takaki Y."/>
            <person name="Nishi S."/>
            <person name="Hori S."/>
            <person name="Arai W."/>
            <person name="Tsubouchi T."/>
            <person name="Morono Y."/>
            <person name="Uchiyama I."/>
            <person name="Ito T."/>
            <person name="Fujiyama A."/>
            <person name="Inagaki F."/>
            <person name="Takami H."/>
        </authorList>
    </citation>
    <scope>NUCLEOTIDE SEQUENCE</scope>
    <source>
        <strain evidence="12">Expedition CK06-06</strain>
    </source>
</reference>
<dbReference type="Pfam" id="PF06418">
    <property type="entry name" value="CTP_synth_N"/>
    <property type="match status" value="1"/>
</dbReference>
<feature type="domain" description="Glutamine amidotransferase" evidence="10">
    <location>
        <begin position="168"/>
        <end position="390"/>
    </location>
</feature>
<dbReference type="Gene3D" id="3.40.50.300">
    <property type="entry name" value="P-loop containing nucleotide triphosphate hydrolases"/>
    <property type="match status" value="1"/>
</dbReference>
<dbReference type="NCBIfam" id="TIGR00337">
    <property type="entry name" value="PyrG"/>
    <property type="match status" value="1"/>
</dbReference>
<dbReference type="GO" id="GO:0044210">
    <property type="term" value="P:'de novo' CTP biosynthetic process"/>
    <property type="evidence" value="ECO:0007669"/>
    <property type="project" value="UniProtKB-UniPathway"/>
</dbReference>
<dbReference type="FunFam" id="3.40.50.880:FF:000002">
    <property type="entry name" value="CTP synthase"/>
    <property type="match status" value="1"/>
</dbReference>
<comment type="caution">
    <text evidence="12">The sequence shown here is derived from an EMBL/GenBank/DDBJ whole genome shotgun (WGS) entry which is preliminary data.</text>
</comment>
<keyword evidence="7" id="KW-0315">Glutamine amidotransferase</keyword>
<proteinExistence type="inferred from homology"/>
<feature type="domain" description="CTP synthase N-terminal" evidence="11">
    <location>
        <begin position="1"/>
        <end position="133"/>
    </location>
</feature>
<dbReference type="PROSITE" id="PS51273">
    <property type="entry name" value="GATASE_TYPE_1"/>
    <property type="match status" value="1"/>
</dbReference>
<dbReference type="EC" id="6.3.4.2" evidence="3"/>
<dbReference type="SUPFAM" id="SSF52540">
    <property type="entry name" value="P-loop containing nucleoside triphosphate hydrolases"/>
    <property type="match status" value="1"/>
</dbReference>
<evidence type="ECO:0000256" key="8">
    <source>
        <dbReference type="ARBA" id="ARBA00022975"/>
    </source>
</evidence>
<dbReference type="InterPro" id="IPR027417">
    <property type="entry name" value="P-loop_NTPase"/>
</dbReference>
<dbReference type="InterPro" id="IPR017926">
    <property type="entry name" value="GATASE"/>
</dbReference>
<dbReference type="GO" id="GO:0019856">
    <property type="term" value="P:pyrimidine nucleobase biosynthetic process"/>
    <property type="evidence" value="ECO:0007669"/>
    <property type="project" value="TreeGrafter"/>
</dbReference>
<evidence type="ECO:0000259" key="10">
    <source>
        <dbReference type="Pfam" id="PF00117"/>
    </source>
</evidence>
<feature type="non-terminal residue" evidence="12">
    <location>
        <position position="1"/>
    </location>
</feature>
<dbReference type="InterPro" id="IPR017456">
    <property type="entry name" value="CTP_synthase_N"/>
</dbReference>
<dbReference type="SUPFAM" id="SSF52317">
    <property type="entry name" value="Class I glutamine amidotransferase-like"/>
    <property type="match status" value="1"/>
</dbReference>
<organism evidence="12">
    <name type="scientific">marine sediment metagenome</name>
    <dbReference type="NCBI Taxonomy" id="412755"/>
    <lineage>
        <taxon>unclassified sequences</taxon>
        <taxon>metagenomes</taxon>
        <taxon>ecological metagenomes</taxon>
    </lineage>
</organism>
<dbReference type="CDD" id="cd01746">
    <property type="entry name" value="GATase1_CTP_Synthase"/>
    <property type="match status" value="1"/>
</dbReference>
<dbReference type="InterPro" id="IPR029062">
    <property type="entry name" value="Class_I_gatase-like"/>
</dbReference>
<dbReference type="NCBIfam" id="NF003792">
    <property type="entry name" value="PRK05380.1"/>
    <property type="match status" value="1"/>
</dbReference>
<keyword evidence="6" id="KW-0067">ATP-binding</keyword>
<protein>
    <recommendedName>
        <fullName evidence="3">CTP synthase (glutamine hydrolyzing)</fullName>
        <ecNumber evidence="3">6.3.4.2</ecNumber>
    </recommendedName>
</protein>
<comment type="similarity">
    <text evidence="2">Belongs to the CTP synthase family.</text>
</comment>
<dbReference type="UniPathway" id="UPA00159">
    <property type="reaction ID" value="UER00277"/>
</dbReference>
<dbReference type="PANTHER" id="PTHR11550">
    <property type="entry name" value="CTP SYNTHASE"/>
    <property type="match status" value="1"/>
</dbReference>
<comment type="catalytic activity">
    <reaction evidence="9">
        <text>UTP + L-glutamine + ATP + H2O = CTP + L-glutamate + ADP + phosphate + 2 H(+)</text>
        <dbReference type="Rhea" id="RHEA:26426"/>
        <dbReference type="ChEBI" id="CHEBI:15377"/>
        <dbReference type="ChEBI" id="CHEBI:15378"/>
        <dbReference type="ChEBI" id="CHEBI:29985"/>
        <dbReference type="ChEBI" id="CHEBI:30616"/>
        <dbReference type="ChEBI" id="CHEBI:37563"/>
        <dbReference type="ChEBI" id="CHEBI:43474"/>
        <dbReference type="ChEBI" id="CHEBI:46398"/>
        <dbReference type="ChEBI" id="CHEBI:58359"/>
        <dbReference type="ChEBI" id="CHEBI:456216"/>
        <dbReference type="EC" id="6.3.4.2"/>
    </reaction>
</comment>
<sequence>DVLLVECGGTVRDIEGLPFLEAFRQMRLEEARGDTLLVHVTLVPTLDAVGEPKTKPTQHSVKELRAIGLQPDLIVARTQGGPLPEDPKRKIALYCSVEEKAVFSSVDVETLYELPLVLEEQGMGDVVCSYLDLKDCAPDWSEWETMVRAFKEPTETVKIAMCGKYAELADCYVSVNEALRHAAAKAGCRVQIDWIETEFFEEDIRQVKVLDEYDGVLVPGGFGQRGAEGKIIAINNCRTRDRPFLGICYGFQLATVEYARYVVGLEGAASTECVPETPHPVIDLLPEQKEVSELGGTMRLGANPVILEEGSLPHVLYGSTEIRERHRHRWEVNPEYWDRLEEGGAVFPGWSPDKGLKEILWLPELYFFLGTQFHPEFKSRPWSPSPPYYGLVKASLDRKRGKPRPEF</sequence>
<keyword evidence="4" id="KW-0436">Ligase</keyword>
<dbReference type="Pfam" id="PF00117">
    <property type="entry name" value="GATase"/>
    <property type="match status" value="1"/>
</dbReference>
<dbReference type="AlphaFoldDB" id="X0SRQ4"/>
<keyword evidence="5" id="KW-0547">Nucleotide-binding</keyword>
<dbReference type="Gene3D" id="3.40.50.880">
    <property type="match status" value="1"/>
</dbReference>
<evidence type="ECO:0000256" key="3">
    <source>
        <dbReference type="ARBA" id="ARBA00012291"/>
    </source>
</evidence>